<feature type="domain" description="Fe-containing alcohol dehydrogenase-like C-terminal" evidence="5">
    <location>
        <begin position="189"/>
        <end position="384"/>
    </location>
</feature>
<organism evidence="6 7">
    <name type="scientific">Alicyclobacillus dauci</name>
    <dbReference type="NCBI Taxonomy" id="1475485"/>
    <lineage>
        <taxon>Bacteria</taxon>
        <taxon>Bacillati</taxon>
        <taxon>Bacillota</taxon>
        <taxon>Bacilli</taxon>
        <taxon>Bacillales</taxon>
        <taxon>Alicyclobacillaceae</taxon>
        <taxon>Alicyclobacillus</taxon>
    </lineage>
</organism>
<sequence length="389" mass="41417">MTSFEYACSTRIDFGVGAVNRLPENLTSAGFGRRIMLVTDPGLVTAGIAARVTDLLEANGFSVTLFDLVKPNPRDSDCLEGAAKFRSRWCDALVAVGGGSAMDTAKTIALLARHGGTPQQYADGELSYGEVAPVACVPTTAGTGSEVTRSAVITEEKTHRKMTLKHEWLRPQLAVLDPVLTRTVPKTITAATGVDALVHAIEGYTCKRTQPISQAFGAQAMSLIYRALPTAYENPDDIEARSDMLLGSLLAGLCFGSADVASVHCLAEALGGLYDTPHGLANAVFLLPVLKYNASENVALHAQVARHMGVASDSDSPDEAVSQMLLALSEWLQKLDIPPLSELPNVSRSDEARIIELAMANSSTQSNVREMSVESYRAILEEAFAGSHP</sequence>
<dbReference type="Proteomes" id="UP001164803">
    <property type="component" value="Chromosome"/>
</dbReference>
<dbReference type="EMBL" id="CP104064">
    <property type="protein sequence ID" value="WAH36496.1"/>
    <property type="molecule type" value="Genomic_DNA"/>
</dbReference>
<evidence type="ECO:0000259" key="5">
    <source>
        <dbReference type="Pfam" id="PF25137"/>
    </source>
</evidence>
<dbReference type="PANTHER" id="PTHR11496:SF102">
    <property type="entry name" value="ALCOHOL DEHYDROGENASE 4"/>
    <property type="match status" value="1"/>
</dbReference>
<keyword evidence="7" id="KW-1185">Reference proteome</keyword>
<accession>A0ABY6Z103</accession>
<dbReference type="PANTHER" id="PTHR11496">
    <property type="entry name" value="ALCOHOL DEHYDROGENASE"/>
    <property type="match status" value="1"/>
</dbReference>
<feature type="domain" description="Alcohol dehydrogenase iron-type/glycerol dehydrogenase GldA" evidence="4">
    <location>
        <begin position="10"/>
        <end position="178"/>
    </location>
</feature>
<dbReference type="InterPro" id="IPR056798">
    <property type="entry name" value="ADH_Fe_C"/>
</dbReference>
<evidence type="ECO:0000313" key="7">
    <source>
        <dbReference type="Proteomes" id="UP001164803"/>
    </source>
</evidence>
<dbReference type="PROSITE" id="PS00913">
    <property type="entry name" value="ADH_IRON_1"/>
    <property type="match status" value="1"/>
</dbReference>
<comment type="similarity">
    <text evidence="1">Belongs to the iron-containing alcohol dehydrogenase family.</text>
</comment>
<dbReference type="SUPFAM" id="SSF56796">
    <property type="entry name" value="Dehydroquinate synthase-like"/>
    <property type="match status" value="1"/>
</dbReference>
<evidence type="ECO:0000256" key="2">
    <source>
        <dbReference type="ARBA" id="ARBA00023002"/>
    </source>
</evidence>
<evidence type="ECO:0000256" key="1">
    <source>
        <dbReference type="ARBA" id="ARBA00007358"/>
    </source>
</evidence>
<protein>
    <submittedName>
        <fullName evidence="6">Iron-containing alcohol dehydrogenase</fullName>
    </submittedName>
</protein>
<dbReference type="Pfam" id="PF00465">
    <property type="entry name" value="Fe-ADH"/>
    <property type="match status" value="1"/>
</dbReference>
<reference evidence="6" key="1">
    <citation type="submission" date="2022-08" db="EMBL/GenBank/DDBJ databases">
        <title>Alicyclobacillus dauci DSM2870, complete genome.</title>
        <authorList>
            <person name="Wang Q."/>
            <person name="Cai R."/>
            <person name="Wang Z."/>
        </authorList>
    </citation>
    <scope>NUCLEOTIDE SEQUENCE</scope>
    <source>
        <strain evidence="6">DSM 28700</strain>
    </source>
</reference>
<evidence type="ECO:0000259" key="4">
    <source>
        <dbReference type="Pfam" id="PF00465"/>
    </source>
</evidence>
<dbReference type="Gene3D" id="3.40.50.1970">
    <property type="match status" value="1"/>
</dbReference>
<gene>
    <name evidence="6" type="ORF">NZD86_20170</name>
</gene>
<name>A0ABY6Z103_9BACL</name>
<keyword evidence="2" id="KW-0560">Oxidoreductase</keyword>
<dbReference type="Pfam" id="PF25137">
    <property type="entry name" value="ADH_Fe_C"/>
    <property type="match status" value="1"/>
</dbReference>
<dbReference type="InterPro" id="IPR039697">
    <property type="entry name" value="Alcohol_dehydrogenase_Fe"/>
</dbReference>
<proteinExistence type="inferred from homology"/>
<dbReference type="InterPro" id="IPR018211">
    <property type="entry name" value="ADH_Fe_CS"/>
</dbReference>
<dbReference type="InterPro" id="IPR001670">
    <property type="entry name" value="ADH_Fe/GldA"/>
</dbReference>
<dbReference type="Gene3D" id="1.20.1090.10">
    <property type="entry name" value="Dehydroquinate synthase-like - alpha domain"/>
    <property type="match status" value="1"/>
</dbReference>
<evidence type="ECO:0000256" key="3">
    <source>
        <dbReference type="ARBA" id="ARBA00023027"/>
    </source>
</evidence>
<keyword evidence="3" id="KW-0520">NAD</keyword>
<evidence type="ECO:0000313" key="6">
    <source>
        <dbReference type="EMBL" id="WAH36496.1"/>
    </source>
</evidence>
<dbReference type="CDD" id="cd08551">
    <property type="entry name" value="Fe-ADH"/>
    <property type="match status" value="1"/>
</dbReference>
<dbReference type="RefSeq" id="WP_268043841.1">
    <property type="nucleotide sequence ID" value="NZ_CP104064.1"/>
</dbReference>